<comment type="function">
    <text evidence="1">Required for the first step of diphthamide biosynthesis, the transfer of 3-amino-3-carboxypropyl from S-adenosyl-L-methionine to a histidine residue. Diphthamide is a post-translational modification of histidine which occurs in elongation factor 2.</text>
</comment>
<dbReference type="InterPro" id="IPR001623">
    <property type="entry name" value="DnaJ_domain"/>
</dbReference>
<protein>
    <recommendedName>
        <fullName evidence="6">Diphthamide biosynthesis protein 4</fullName>
    </recommendedName>
</protein>
<evidence type="ECO:0000256" key="2">
    <source>
        <dbReference type="ARBA" id="ARBA00004123"/>
    </source>
</evidence>
<dbReference type="Gene3D" id="3.10.660.10">
    <property type="entry name" value="DPH Zinc finger"/>
    <property type="match status" value="1"/>
</dbReference>
<comment type="subcellular location">
    <subcellularLocation>
        <location evidence="3">Cytoplasm</location>
    </subcellularLocation>
    <subcellularLocation>
        <location evidence="2">Nucleus</location>
    </subcellularLocation>
</comment>
<feature type="domain" description="DPH-type MB" evidence="13">
    <location>
        <begin position="112"/>
        <end position="174"/>
    </location>
</feature>
<dbReference type="InterPro" id="IPR036671">
    <property type="entry name" value="DPH_MB_sf"/>
</dbReference>
<gene>
    <name evidence="14" type="primary">DPH4</name>
    <name evidence="14" type="ORF">HRR80_003916</name>
</gene>
<evidence type="ECO:0000256" key="4">
    <source>
        <dbReference type="ARBA" id="ARBA00005156"/>
    </source>
</evidence>
<evidence type="ECO:0000259" key="12">
    <source>
        <dbReference type="PROSITE" id="PS50076"/>
    </source>
</evidence>
<dbReference type="PRINTS" id="PR00625">
    <property type="entry name" value="JDOMAIN"/>
</dbReference>
<sequence>MSNTNTPRARGKQYTHYDVLSLSRHPTRNSLPKDEIKAAYRRALLLHHPDKISQSGRASKPSTTARPTPLYSVDEIVVAYEVLADPERRAAYDRALIQEEESEGCDRGTHIGVESYDLEDLPYDETQNIWYRHCRCGDERGYILTEADLEKESEQREVYVGCRGCSLFIKVLFELAET</sequence>
<dbReference type="AlphaFoldDB" id="A0AAN6EVH0"/>
<dbReference type="Proteomes" id="UP001161757">
    <property type="component" value="Unassembled WGS sequence"/>
</dbReference>
<dbReference type="Gene3D" id="1.10.287.110">
    <property type="entry name" value="DnaJ domain"/>
    <property type="match status" value="1"/>
</dbReference>
<keyword evidence="8" id="KW-0479">Metal-binding</keyword>
<keyword evidence="7" id="KW-0963">Cytoplasm</keyword>
<dbReference type="SMART" id="SM00271">
    <property type="entry name" value="DnaJ"/>
    <property type="match status" value="1"/>
</dbReference>
<comment type="similarity">
    <text evidence="5">Belongs to the DPH4 family.</text>
</comment>
<comment type="pathway">
    <text evidence="4">Protein modification; peptidyl-diphthamide biosynthesis.</text>
</comment>
<dbReference type="GO" id="GO:0005737">
    <property type="term" value="C:cytoplasm"/>
    <property type="evidence" value="ECO:0007669"/>
    <property type="project" value="UniProtKB-SubCell"/>
</dbReference>
<dbReference type="InterPro" id="IPR007872">
    <property type="entry name" value="DPH_MB_dom"/>
</dbReference>
<dbReference type="Pfam" id="PF00226">
    <property type="entry name" value="DnaJ"/>
    <property type="match status" value="1"/>
</dbReference>
<evidence type="ECO:0000256" key="3">
    <source>
        <dbReference type="ARBA" id="ARBA00004496"/>
    </source>
</evidence>
<dbReference type="InterPro" id="IPR036869">
    <property type="entry name" value="J_dom_sf"/>
</dbReference>
<evidence type="ECO:0000256" key="1">
    <source>
        <dbReference type="ARBA" id="ARBA00003474"/>
    </source>
</evidence>
<dbReference type="PANTHER" id="PTHR21454:SF46">
    <property type="entry name" value="DIPHTHAMIDE BIOSYNTHESIS PROTEIN 4"/>
    <property type="match status" value="1"/>
</dbReference>
<evidence type="ECO:0000313" key="15">
    <source>
        <dbReference type="Proteomes" id="UP001161757"/>
    </source>
</evidence>
<reference evidence="14" key="1">
    <citation type="submission" date="2023-01" db="EMBL/GenBank/DDBJ databases">
        <title>Exophiala dermititidis isolated from Cystic Fibrosis Patient.</title>
        <authorList>
            <person name="Kurbessoian T."/>
            <person name="Crocker A."/>
            <person name="Murante D."/>
            <person name="Hogan D.A."/>
            <person name="Stajich J.E."/>
        </authorList>
    </citation>
    <scope>NUCLEOTIDE SEQUENCE</scope>
    <source>
        <strain evidence="14">Ex8</strain>
    </source>
</reference>
<evidence type="ECO:0000256" key="9">
    <source>
        <dbReference type="ARBA" id="ARBA00022833"/>
    </source>
</evidence>
<keyword evidence="10" id="KW-0408">Iron</keyword>
<name>A0AAN6EVH0_EXODE</name>
<evidence type="ECO:0000256" key="5">
    <source>
        <dbReference type="ARBA" id="ARBA00006169"/>
    </source>
</evidence>
<dbReference type="PROSITE" id="PS50076">
    <property type="entry name" value="DNAJ_2"/>
    <property type="match status" value="1"/>
</dbReference>
<evidence type="ECO:0000256" key="10">
    <source>
        <dbReference type="ARBA" id="ARBA00023004"/>
    </source>
</evidence>
<dbReference type="InterPro" id="IPR044248">
    <property type="entry name" value="DPH3/4-like"/>
</dbReference>
<feature type="domain" description="J" evidence="12">
    <location>
        <begin position="15"/>
        <end position="96"/>
    </location>
</feature>
<dbReference type="SUPFAM" id="SSF144217">
    <property type="entry name" value="CSL zinc finger"/>
    <property type="match status" value="1"/>
</dbReference>
<organism evidence="14 15">
    <name type="scientific">Exophiala dermatitidis</name>
    <name type="common">Black yeast-like fungus</name>
    <name type="synonym">Wangiella dermatitidis</name>
    <dbReference type="NCBI Taxonomy" id="5970"/>
    <lineage>
        <taxon>Eukaryota</taxon>
        <taxon>Fungi</taxon>
        <taxon>Dikarya</taxon>
        <taxon>Ascomycota</taxon>
        <taxon>Pezizomycotina</taxon>
        <taxon>Eurotiomycetes</taxon>
        <taxon>Chaetothyriomycetidae</taxon>
        <taxon>Chaetothyriales</taxon>
        <taxon>Herpotrichiellaceae</taxon>
        <taxon>Exophiala</taxon>
    </lineage>
</organism>
<dbReference type="GO" id="GO:0046872">
    <property type="term" value="F:metal ion binding"/>
    <property type="evidence" value="ECO:0007669"/>
    <property type="project" value="UniProtKB-KW"/>
</dbReference>
<comment type="caution">
    <text evidence="14">The sequence shown here is derived from an EMBL/GenBank/DDBJ whole genome shotgun (WGS) entry which is preliminary data.</text>
</comment>
<proteinExistence type="inferred from homology"/>
<keyword evidence="9" id="KW-0862">Zinc</keyword>
<dbReference type="EMBL" id="JAJGCB010000006">
    <property type="protein sequence ID" value="KAJ8992018.1"/>
    <property type="molecule type" value="Genomic_DNA"/>
</dbReference>
<dbReference type="Pfam" id="PF05207">
    <property type="entry name" value="Zn_ribbon_CSL"/>
    <property type="match status" value="1"/>
</dbReference>
<keyword evidence="11" id="KW-0539">Nucleus</keyword>
<dbReference type="PROSITE" id="PS51074">
    <property type="entry name" value="DPH_MB"/>
    <property type="match status" value="1"/>
</dbReference>
<accession>A0AAN6EVH0</accession>
<evidence type="ECO:0000256" key="7">
    <source>
        <dbReference type="ARBA" id="ARBA00022490"/>
    </source>
</evidence>
<evidence type="ECO:0000259" key="13">
    <source>
        <dbReference type="PROSITE" id="PS51074"/>
    </source>
</evidence>
<dbReference type="GO" id="GO:0017183">
    <property type="term" value="P:protein histidyl modification to diphthamide"/>
    <property type="evidence" value="ECO:0007669"/>
    <property type="project" value="InterPro"/>
</dbReference>
<evidence type="ECO:0000256" key="8">
    <source>
        <dbReference type="ARBA" id="ARBA00022723"/>
    </source>
</evidence>
<dbReference type="GO" id="GO:0005634">
    <property type="term" value="C:nucleus"/>
    <property type="evidence" value="ECO:0007669"/>
    <property type="project" value="UniProtKB-SubCell"/>
</dbReference>
<dbReference type="CDD" id="cd06257">
    <property type="entry name" value="DnaJ"/>
    <property type="match status" value="1"/>
</dbReference>
<dbReference type="SUPFAM" id="SSF46565">
    <property type="entry name" value="Chaperone J-domain"/>
    <property type="match status" value="1"/>
</dbReference>
<evidence type="ECO:0000256" key="6">
    <source>
        <dbReference type="ARBA" id="ARBA00021797"/>
    </source>
</evidence>
<dbReference type="PANTHER" id="PTHR21454">
    <property type="entry name" value="DPH3 HOMOLOG-RELATED"/>
    <property type="match status" value="1"/>
</dbReference>
<evidence type="ECO:0000256" key="11">
    <source>
        <dbReference type="ARBA" id="ARBA00023242"/>
    </source>
</evidence>
<evidence type="ECO:0000313" key="14">
    <source>
        <dbReference type="EMBL" id="KAJ8992018.1"/>
    </source>
</evidence>